<gene>
    <name evidence="1" type="ORF">ABGN05_24965</name>
</gene>
<name>A0ABV3SRG2_9HYPH</name>
<sequence length="92" mass="10103">MKPRDDGSDLESFPVGHETRQKATGFFGHVVASNQTHAAVLFENATKFVIVATYELESTGGVALHFDKDDRRAGKQQLDVAMNRMGSGHWSP</sequence>
<comment type="caution">
    <text evidence="1">The sequence shown here is derived from an EMBL/GenBank/DDBJ whole genome shotgun (WGS) entry which is preliminary data.</text>
</comment>
<keyword evidence="2" id="KW-1185">Reference proteome</keyword>
<evidence type="ECO:0000313" key="2">
    <source>
        <dbReference type="Proteomes" id="UP001556692"/>
    </source>
</evidence>
<accession>A0ABV3SRG2</accession>
<dbReference type="Proteomes" id="UP001556692">
    <property type="component" value="Unassembled WGS sequence"/>
</dbReference>
<proteinExistence type="predicted"/>
<protein>
    <submittedName>
        <fullName evidence="1">Uncharacterized protein</fullName>
    </submittedName>
</protein>
<dbReference type="EMBL" id="JBDPGJ010000007">
    <property type="protein sequence ID" value="MEX0408895.1"/>
    <property type="molecule type" value="Genomic_DNA"/>
</dbReference>
<dbReference type="RefSeq" id="WP_367956755.1">
    <property type="nucleotide sequence ID" value="NZ_JBDPGJ010000007.1"/>
</dbReference>
<organism evidence="1 2">
    <name type="scientific">Aquibium pacificus</name>
    <dbReference type="NCBI Taxonomy" id="3153579"/>
    <lineage>
        <taxon>Bacteria</taxon>
        <taxon>Pseudomonadati</taxon>
        <taxon>Pseudomonadota</taxon>
        <taxon>Alphaproteobacteria</taxon>
        <taxon>Hyphomicrobiales</taxon>
        <taxon>Phyllobacteriaceae</taxon>
        <taxon>Aquibium</taxon>
    </lineage>
</organism>
<reference evidence="1 2" key="1">
    <citation type="submission" date="2024-05" db="EMBL/GenBank/DDBJ databases">
        <authorList>
            <person name="Jiang F."/>
        </authorList>
    </citation>
    <scope>NUCLEOTIDE SEQUENCE [LARGE SCALE GENOMIC DNA]</scope>
    <source>
        <strain evidence="1 2">LZ166</strain>
    </source>
</reference>
<evidence type="ECO:0000313" key="1">
    <source>
        <dbReference type="EMBL" id="MEX0408895.1"/>
    </source>
</evidence>